<accession>A0A0S4V0X3</accession>
<proteinExistence type="predicted"/>
<feature type="domain" description="PPM-type phosphatase" evidence="1">
    <location>
        <begin position="11"/>
        <end position="231"/>
    </location>
</feature>
<organism evidence="2">
    <name type="scientific">Ralstonia solanacearum</name>
    <name type="common">Pseudomonas solanacearum</name>
    <dbReference type="NCBI Taxonomy" id="305"/>
    <lineage>
        <taxon>Bacteria</taxon>
        <taxon>Pseudomonadati</taxon>
        <taxon>Pseudomonadota</taxon>
        <taxon>Betaproteobacteria</taxon>
        <taxon>Burkholderiales</taxon>
        <taxon>Burkholderiaceae</taxon>
        <taxon>Ralstonia</taxon>
        <taxon>Ralstonia solanacearum species complex</taxon>
    </lineage>
</organism>
<dbReference type="Pfam" id="PF13672">
    <property type="entry name" value="PP2C_2"/>
    <property type="match status" value="1"/>
</dbReference>
<dbReference type="Gene3D" id="3.60.40.10">
    <property type="entry name" value="PPM-type phosphatase domain"/>
    <property type="match status" value="1"/>
</dbReference>
<evidence type="ECO:0000259" key="1">
    <source>
        <dbReference type="Pfam" id="PF13672"/>
    </source>
</evidence>
<protein>
    <recommendedName>
        <fullName evidence="1">PPM-type phosphatase domain-containing protein</fullName>
    </recommendedName>
</protein>
<name>A0A0S4V0X3_RALSL</name>
<dbReference type="AlphaFoldDB" id="A0A0S4V0X3"/>
<dbReference type="SUPFAM" id="SSF81606">
    <property type="entry name" value="PP2C-like"/>
    <property type="match status" value="1"/>
</dbReference>
<gene>
    <name evidence="2" type="primary">yegK</name>
    <name evidence="2" type="ORF">RUN1985_v1_170072</name>
</gene>
<dbReference type="EMBL" id="LN899824">
    <property type="protein sequence ID" value="CUV28152.1"/>
    <property type="molecule type" value="Genomic_DNA"/>
</dbReference>
<evidence type="ECO:0000313" key="2">
    <source>
        <dbReference type="EMBL" id="CUV28152.1"/>
    </source>
</evidence>
<sequence length="253" mass="26707">MTWRIINASAIGTSHIASGHACQDTCFVDSLKAPDGAEFLVCLVSDGAGSARYAEQGSDLACTTAMACIEATVARGVGVCDSDVGDWVAGVQAAVQKAADAVGATARDYACTLLCAVIGQGSALFFQVGDGAIVVTSPAVQGVVFWPDAGPYANMTHFVTDDDALENLTIASAHVDIEEIALFSDGLQRLALAFETKLPHQPFFEPMFNVLRRTQPSECEGLSTQLGQFLNSPQVNERTDDDKTLILATRRTV</sequence>
<reference evidence="2" key="1">
    <citation type="submission" date="2015-10" db="EMBL/GenBank/DDBJ databases">
        <authorList>
            <person name="Gilbert D.G."/>
        </authorList>
    </citation>
    <scope>NUCLEOTIDE SEQUENCE</scope>
    <source>
        <strain evidence="2">Phyl III-seqv23</strain>
    </source>
</reference>
<dbReference type="InterPro" id="IPR036457">
    <property type="entry name" value="PPM-type-like_dom_sf"/>
</dbReference>
<dbReference type="InterPro" id="IPR001932">
    <property type="entry name" value="PPM-type_phosphatase-like_dom"/>
</dbReference>